<reference evidence="2 3" key="1">
    <citation type="submission" date="2018-05" db="EMBL/GenBank/DDBJ databases">
        <title>Pararhodobacter marina sp. nov., isolated from deep-sea water of the Indian Ocean.</title>
        <authorList>
            <person name="Lai Q.Sr."/>
            <person name="Liu X."/>
            <person name="Shao Z."/>
        </authorList>
    </citation>
    <scope>NUCLEOTIDE SEQUENCE [LARGE SCALE GENOMIC DNA]</scope>
    <source>
        <strain evidence="2 3">CIC4N-9</strain>
    </source>
</reference>
<sequence>MIPSPVKTVLAACAMAALSAVAPTGAEAQVGRFMGGGTIFNFSPACVNAGWDRNSEAYLVRFQPANIGSNADRDLLTFLGSAHSFSMQRDGGFTTWWSAVDHAFLGSGIGYSDATWDDHADMRIMSMWPSDPDANTMVPVRIRGQIRHFGHVPWCRVEFDVIVQQR</sequence>
<evidence type="ECO:0000256" key="1">
    <source>
        <dbReference type="SAM" id="SignalP"/>
    </source>
</evidence>
<dbReference type="GeneID" id="94364592"/>
<proteinExistence type="predicted"/>
<gene>
    <name evidence="2" type="ORF">C4N9_06810</name>
</gene>
<organism evidence="2 3">
    <name type="scientific">Pararhodobacter marinus</name>
    <dbReference type="NCBI Taxonomy" id="2184063"/>
    <lineage>
        <taxon>Bacteria</taxon>
        <taxon>Pseudomonadati</taxon>
        <taxon>Pseudomonadota</taxon>
        <taxon>Alphaproteobacteria</taxon>
        <taxon>Rhodobacterales</taxon>
        <taxon>Paracoccaceae</taxon>
        <taxon>Pararhodobacter</taxon>
    </lineage>
</organism>
<keyword evidence="3" id="KW-1185">Reference proteome</keyword>
<dbReference type="Proteomes" id="UP000244940">
    <property type="component" value="Unassembled WGS sequence"/>
</dbReference>
<dbReference type="EMBL" id="QEYD01000003">
    <property type="protein sequence ID" value="PWE30386.1"/>
    <property type="molecule type" value="Genomic_DNA"/>
</dbReference>
<accession>A0A2U2CES3</accession>
<name>A0A2U2CES3_9RHOB</name>
<dbReference type="AlphaFoldDB" id="A0A2U2CES3"/>
<evidence type="ECO:0000313" key="3">
    <source>
        <dbReference type="Proteomes" id="UP000244940"/>
    </source>
</evidence>
<evidence type="ECO:0000313" key="2">
    <source>
        <dbReference type="EMBL" id="PWE30386.1"/>
    </source>
</evidence>
<feature type="signal peptide" evidence="1">
    <location>
        <begin position="1"/>
        <end position="28"/>
    </location>
</feature>
<comment type="caution">
    <text evidence="2">The sequence shown here is derived from an EMBL/GenBank/DDBJ whole genome shotgun (WGS) entry which is preliminary data.</text>
</comment>
<protein>
    <submittedName>
        <fullName evidence="2">Uncharacterized protein</fullName>
    </submittedName>
</protein>
<dbReference type="RefSeq" id="WP_109532530.1">
    <property type="nucleotide sequence ID" value="NZ_QEYD01000003.1"/>
</dbReference>
<feature type="chain" id="PRO_5015464403" evidence="1">
    <location>
        <begin position="29"/>
        <end position="166"/>
    </location>
</feature>
<dbReference type="OrthoDB" id="7885426at2"/>
<keyword evidence="1" id="KW-0732">Signal</keyword>